<keyword evidence="5 6" id="KW-0472">Membrane</keyword>
<protein>
    <submittedName>
        <fullName evidence="8">Uncharacterized membrane-anchored protein YitT (DUF2179 family)</fullName>
    </submittedName>
</protein>
<feature type="transmembrane region" description="Helical" evidence="6">
    <location>
        <begin position="50"/>
        <end position="73"/>
    </location>
</feature>
<feature type="transmembrane region" description="Helical" evidence="6">
    <location>
        <begin position="108"/>
        <end position="127"/>
    </location>
</feature>
<dbReference type="Proteomes" id="UP000245412">
    <property type="component" value="Unassembled WGS sequence"/>
</dbReference>
<gene>
    <name evidence="8" type="ORF">C7383_105253</name>
</gene>
<feature type="transmembrane region" description="Helical" evidence="6">
    <location>
        <begin position="147"/>
        <end position="169"/>
    </location>
</feature>
<dbReference type="InterPro" id="IPR051461">
    <property type="entry name" value="UPF0750_membrane"/>
</dbReference>
<evidence type="ECO:0000256" key="2">
    <source>
        <dbReference type="ARBA" id="ARBA00022475"/>
    </source>
</evidence>
<dbReference type="PIRSF" id="PIRSF006483">
    <property type="entry name" value="Membrane_protein_YitT"/>
    <property type="match status" value="1"/>
</dbReference>
<evidence type="ECO:0000313" key="8">
    <source>
        <dbReference type="EMBL" id="PWJ76216.1"/>
    </source>
</evidence>
<keyword evidence="4 6" id="KW-1133">Transmembrane helix</keyword>
<proteinExistence type="predicted"/>
<dbReference type="InterPro" id="IPR015867">
    <property type="entry name" value="N-reg_PII/ATP_PRibTrfase_C"/>
</dbReference>
<organism evidence="8 9">
    <name type="scientific">Murimonas intestini</name>
    <dbReference type="NCBI Taxonomy" id="1337051"/>
    <lineage>
        <taxon>Bacteria</taxon>
        <taxon>Bacillati</taxon>
        <taxon>Bacillota</taxon>
        <taxon>Clostridia</taxon>
        <taxon>Lachnospirales</taxon>
        <taxon>Lachnospiraceae</taxon>
        <taxon>Murimonas</taxon>
    </lineage>
</organism>
<evidence type="ECO:0000259" key="7">
    <source>
        <dbReference type="Pfam" id="PF10035"/>
    </source>
</evidence>
<keyword evidence="2" id="KW-1003">Cell membrane</keyword>
<dbReference type="EMBL" id="QGGY01000005">
    <property type="protein sequence ID" value="PWJ76216.1"/>
    <property type="molecule type" value="Genomic_DNA"/>
</dbReference>
<dbReference type="PANTHER" id="PTHR33545">
    <property type="entry name" value="UPF0750 MEMBRANE PROTEIN YITT-RELATED"/>
    <property type="match status" value="1"/>
</dbReference>
<comment type="subcellular location">
    <subcellularLocation>
        <location evidence="1">Cell membrane</location>
        <topology evidence="1">Multi-pass membrane protein</topology>
    </subcellularLocation>
</comment>
<evidence type="ECO:0000256" key="6">
    <source>
        <dbReference type="SAM" id="Phobius"/>
    </source>
</evidence>
<reference evidence="8 9" key="1">
    <citation type="submission" date="2018-05" db="EMBL/GenBank/DDBJ databases">
        <authorList>
            <person name="Goeker M."/>
            <person name="Huntemann M."/>
            <person name="Clum A."/>
            <person name="Pillay M."/>
            <person name="Palaniappan K."/>
            <person name="Varghese N."/>
            <person name="Mikhailova N."/>
            <person name="Stamatis D."/>
            <person name="Reddy T."/>
            <person name="Daum C."/>
            <person name="Shapiro N."/>
            <person name="Ivanova N."/>
            <person name="Kyrpides N."/>
            <person name="Woyke T."/>
        </authorList>
    </citation>
    <scope>NUCLEOTIDE SEQUENCE [LARGE SCALE GENOMIC DNA]</scope>
    <source>
        <strain evidence="8 9">DSM 26524</strain>
    </source>
</reference>
<dbReference type="Pfam" id="PF02588">
    <property type="entry name" value="YitT_membrane"/>
    <property type="match status" value="1"/>
</dbReference>
<dbReference type="InterPro" id="IPR003740">
    <property type="entry name" value="YitT"/>
</dbReference>
<evidence type="ECO:0000256" key="3">
    <source>
        <dbReference type="ARBA" id="ARBA00022692"/>
    </source>
</evidence>
<evidence type="ECO:0000256" key="5">
    <source>
        <dbReference type="ARBA" id="ARBA00023136"/>
    </source>
</evidence>
<keyword evidence="9" id="KW-1185">Reference proteome</keyword>
<dbReference type="CDD" id="cd16380">
    <property type="entry name" value="YitT_C"/>
    <property type="match status" value="1"/>
</dbReference>
<evidence type="ECO:0000313" key="9">
    <source>
        <dbReference type="Proteomes" id="UP000245412"/>
    </source>
</evidence>
<feature type="transmembrane region" description="Helical" evidence="6">
    <location>
        <begin position="7"/>
        <end position="30"/>
    </location>
</feature>
<sequence length="288" mass="31627">MKKYSKTIIDVLMVLLGNTIYALAVTMFILPNNLVIGGGTGVALAVQHYFGIPIAVFALVFNFLLFLAGAAILGKKFAMTTIISTFYYPFILGVLQNVPALGNMTNDGTIAAIYAGVMIGAAIGIVFKAGASTGGMDIPPLVINKLFGLPVSAVMYAFDCLILLLQVTFAEKEQVLLGLLLVFLYTFVLDKVLFMGQTKTQVKIVSEKYEEINQMIIQNVDRTSTLLQGETGYLHTKLPMVLTIISNRELPRLNREVQKIDPEAFLIISQVKEVRGRGFTINKEYIDK</sequence>
<evidence type="ECO:0000256" key="1">
    <source>
        <dbReference type="ARBA" id="ARBA00004651"/>
    </source>
</evidence>
<dbReference type="Gene3D" id="3.30.70.120">
    <property type="match status" value="1"/>
</dbReference>
<keyword evidence="3 6" id="KW-0812">Transmembrane</keyword>
<dbReference type="PANTHER" id="PTHR33545:SF5">
    <property type="entry name" value="UPF0750 MEMBRANE PROTEIN YITT"/>
    <property type="match status" value="1"/>
</dbReference>
<dbReference type="InterPro" id="IPR019264">
    <property type="entry name" value="DUF2179"/>
</dbReference>
<feature type="domain" description="DUF2179" evidence="7">
    <location>
        <begin position="222"/>
        <end position="276"/>
    </location>
</feature>
<evidence type="ECO:0000256" key="4">
    <source>
        <dbReference type="ARBA" id="ARBA00022989"/>
    </source>
</evidence>
<comment type="caution">
    <text evidence="8">The sequence shown here is derived from an EMBL/GenBank/DDBJ whole genome shotgun (WGS) entry which is preliminary data.</text>
</comment>
<accession>A0AB73T505</accession>
<dbReference type="GO" id="GO:0005886">
    <property type="term" value="C:plasma membrane"/>
    <property type="evidence" value="ECO:0007669"/>
    <property type="project" value="UniProtKB-SubCell"/>
</dbReference>
<dbReference type="AlphaFoldDB" id="A0AB73T505"/>
<dbReference type="RefSeq" id="WP_109626272.1">
    <property type="nucleotide sequence ID" value="NZ_CABJAT010000005.1"/>
</dbReference>
<dbReference type="Pfam" id="PF10035">
    <property type="entry name" value="DUF2179"/>
    <property type="match status" value="1"/>
</dbReference>
<name>A0AB73T505_9FIRM</name>
<feature type="transmembrane region" description="Helical" evidence="6">
    <location>
        <begin position="175"/>
        <end position="194"/>
    </location>
</feature>